<dbReference type="Gene3D" id="1.10.569.10">
    <property type="entry name" value="Aldehyde Ferredoxin Oxidoreductase Protein, subunit A, domain 2"/>
    <property type="match status" value="1"/>
</dbReference>
<name>A0A8J6T792_9BACT</name>
<dbReference type="Pfam" id="PF01314">
    <property type="entry name" value="AFOR_C"/>
    <property type="match status" value="1"/>
</dbReference>
<dbReference type="PANTHER" id="PTHR30038">
    <property type="entry name" value="ALDEHYDE FERREDOXIN OXIDOREDUCTASE"/>
    <property type="match status" value="1"/>
</dbReference>
<comment type="cofactor">
    <cofactor evidence="8">
        <name>tungstopterin</name>
        <dbReference type="ChEBI" id="CHEBI:30402"/>
    </cofactor>
</comment>
<dbReference type="SUPFAM" id="SSF56228">
    <property type="entry name" value="Aldehyde ferredoxin oxidoreductase, N-terminal domain"/>
    <property type="match status" value="1"/>
</dbReference>
<dbReference type="AlphaFoldDB" id="A0A8J6T792"/>
<accession>A0A8J6T792</accession>
<gene>
    <name evidence="10" type="ORF">H8E80_05485</name>
</gene>
<keyword evidence="3" id="KW-0004">4Fe-4S</keyword>
<evidence type="ECO:0000259" key="9">
    <source>
        <dbReference type="SMART" id="SM00790"/>
    </source>
</evidence>
<dbReference type="GO" id="GO:0009055">
    <property type="term" value="F:electron transfer activity"/>
    <property type="evidence" value="ECO:0007669"/>
    <property type="project" value="InterPro"/>
</dbReference>
<comment type="caution">
    <text evidence="10">The sequence shown here is derived from an EMBL/GenBank/DDBJ whole genome shotgun (WGS) entry which is preliminary data.</text>
</comment>
<evidence type="ECO:0000256" key="4">
    <source>
        <dbReference type="ARBA" id="ARBA00022723"/>
    </source>
</evidence>
<dbReference type="InterPro" id="IPR013985">
    <property type="entry name" value="Ald_Fedxn_OxRdtase_dom3"/>
</dbReference>
<dbReference type="Gene3D" id="1.10.599.10">
    <property type="entry name" value="Aldehyde Ferredoxin Oxidoreductase Protein, subunit A, domain 3"/>
    <property type="match status" value="1"/>
</dbReference>
<keyword evidence="7" id="KW-0411">Iron-sulfur</keyword>
<evidence type="ECO:0000313" key="11">
    <source>
        <dbReference type="Proteomes" id="UP000603545"/>
    </source>
</evidence>
<evidence type="ECO:0000256" key="5">
    <source>
        <dbReference type="ARBA" id="ARBA00023002"/>
    </source>
</evidence>
<comment type="similarity">
    <text evidence="2">Belongs to the AOR/FOR family.</text>
</comment>
<keyword evidence="4" id="KW-0479">Metal-binding</keyword>
<evidence type="ECO:0000256" key="1">
    <source>
        <dbReference type="ARBA" id="ARBA00001966"/>
    </source>
</evidence>
<dbReference type="Pfam" id="PF02730">
    <property type="entry name" value="AFOR_N"/>
    <property type="match status" value="1"/>
</dbReference>
<dbReference type="Gene3D" id="3.60.9.10">
    <property type="entry name" value="Aldehyde ferredoxin oxidoreductase, N-terminal domain"/>
    <property type="match status" value="1"/>
</dbReference>
<dbReference type="Proteomes" id="UP000603545">
    <property type="component" value="Unassembled WGS sequence"/>
</dbReference>
<evidence type="ECO:0000256" key="2">
    <source>
        <dbReference type="ARBA" id="ARBA00011032"/>
    </source>
</evidence>
<dbReference type="InterPro" id="IPR051919">
    <property type="entry name" value="W-dependent_AOR"/>
</dbReference>
<protein>
    <submittedName>
        <fullName evidence="10">Aldehyde ferredoxin oxidoreductase family protein</fullName>
    </submittedName>
</protein>
<evidence type="ECO:0000256" key="6">
    <source>
        <dbReference type="ARBA" id="ARBA00023004"/>
    </source>
</evidence>
<keyword evidence="5" id="KW-0560">Oxidoreductase</keyword>
<reference evidence="10 11" key="1">
    <citation type="submission" date="2020-08" db="EMBL/GenBank/DDBJ databases">
        <title>Bridging the membrane lipid divide: bacteria of the FCB group superphylum have the potential to synthesize archaeal ether lipids.</title>
        <authorList>
            <person name="Villanueva L."/>
            <person name="Von Meijenfeldt F.A.B."/>
            <person name="Westbye A.B."/>
            <person name="Yadav S."/>
            <person name="Hopmans E.C."/>
            <person name="Dutilh B.E."/>
            <person name="Sinninghe Damste J.S."/>
        </authorList>
    </citation>
    <scope>NUCLEOTIDE SEQUENCE [LARGE SCALE GENOMIC DNA]</scope>
    <source>
        <strain evidence="10">NIOZ-UU82</strain>
    </source>
</reference>
<dbReference type="EMBL" id="JACNLL010000054">
    <property type="protein sequence ID" value="MBC8199482.1"/>
    <property type="molecule type" value="Genomic_DNA"/>
</dbReference>
<dbReference type="GO" id="GO:0051539">
    <property type="term" value="F:4 iron, 4 sulfur cluster binding"/>
    <property type="evidence" value="ECO:0007669"/>
    <property type="project" value="UniProtKB-KW"/>
</dbReference>
<dbReference type="InterPro" id="IPR001203">
    <property type="entry name" value="OxRdtase_Ald_Fedxn_C"/>
</dbReference>
<feature type="domain" description="Aldehyde ferredoxin oxidoreductase N-terminal" evidence="9">
    <location>
        <begin position="4"/>
        <end position="211"/>
    </location>
</feature>
<keyword evidence="6" id="KW-0408">Iron</keyword>
<dbReference type="InterPro" id="IPR036021">
    <property type="entry name" value="Tungsten_al_ferr_oxy-like_C"/>
</dbReference>
<dbReference type="PANTHER" id="PTHR30038:SF0">
    <property type="entry name" value="TUNGSTEN-CONTAINING ALDEHYDE FERREDOXIN OXIDOREDUCTASE"/>
    <property type="match status" value="1"/>
</dbReference>
<sequence length="613" mass="66650">MYGWTGRCLRVNLTKNDFQLEEISQELMNKFLGGRGLGVKILYDEIDPTVDSLSPDNKLIFVSGPLVGTGAVTGASCNVITKSALSGTIACAKLRGHFGAELKYSGLDMIIVEGKAEFPVILSIMDDKIVIQPALEYWGRTTSETENMFKNSLSDKWAACDTYLLSIGSAGEKLVPLANVINDGFLSVGAAGIGAVMGSKNLKAIAVKGNHSVTVADGNRFVQVVTTLINKLNSASLTSQSMSSWGSAFLVGLCNQKGILPFKNFQRSSFEESKQIGTEALSSAFALRSRGCFACPIACIKKTDVNNPIFKGKGMAPTYLAIGALGLNCGITDLTDIGMANMICAEMGLDPIASGGTIATAMEFSEKGLLSKDSIKLDLRFGHGKDLIHALTLIATKKGHAIRIGQGAKAISEEYGHPELFMGVKNIPLAPFDPRAIQGMGLHFATSNYGPHHLYAYTFIDEVLNVHEKLEPWTIEGKPELVKRFQDITAVMDSLGLCNWSLMGLKFNSFVPMINSCLGTSYKAEDLLQTGERIWNLERLFNMRAGFNRSHDILPERFYNEHIADGPAKGQISKANEMLDDYYGFRGWDNKGQPSAKILKALELEEIYGEDKN</sequence>
<organism evidence="10 11">
    <name type="scientific">Candidatus Desulfaltia bathyphila</name>
    <dbReference type="NCBI Taxonomy" id="2841697"/>
    <lineage>
        <taxon>Bacteria</taxon>
        <taxon>Pseudomonadati</taxon>
        <taxon>Thermodesulfobacteriota</taxon>
        <taxon>Desulfobacteria</taxon>
        <taxon>Desulfobacterales</taxon>
        <taxon>Desulfobacterales incertae sedis</taxon>
        <taxon>Candidatus Desulfaltia</taxon>
    </lineage>
</organism>
<comment type="cofactor">
    <cofactor evidence="1">
        <name>[4Fe-4S] cluster</name>
        <dbReference type="ChEBI" id="CHEBI:49883"/>
    </cofactor>
</comment>
<dbReference type="SMART" id="SM00790">
    <property type="entry name" value="AFOR_N"/>
    <property type="match status" value="1"/>
</dbReference>
<proteinExistence type="inferred from homology"/>
<evidence type="ECO:0000256" key="8">
    <source>
        <dbReference type="ARBA" id="ARBA00049934"/>
    </source>
</evidence>
<dbReference type="InterPro" id="IPR013984">
    <property type="entry name" value="Ald_Fedxn_OxRdtase_dom2"/>
</dbReference>
<dbReference type="GO" id="GO:0046872">
    <property type="term" value="F:metal ion binding"/>
    <property type="evidence" value="ECO:0007669"/>
    <property type="project" value="UniProtKB-KW"/>
</dbReference>
<dbReference type="SUPFAM" id="SSF48310">
    <property type="entry name" value="Aldehyde ferredoxin oxidoreductase, C-terminal domains"/>
    <property type="match status" value="1"/>
</dbReference>
<evidence type="ECO:0000313" key="10">
    <source>
        <dbReference type="EMBL" id="MBC8199482.1"/>
    </source>
</evidence>
<dbReference type="InterPro" id="IPR013983">
    <property type="entry name" value="Ald_Fedxn_OxRdtase_N"/>
</dbReference>
<dbReference type="InterPro" id="IPR036503">
    <property type="entry name" value="Ald_Fedxn_OxRdtase_N_sf"/>
</dbReference>
<dbReference type="GO" id="GO:0016625">
    <property type="term" value="F:oxidoreductase activity, acting on the aldehyde or oxo group of donors, iron-sulfur protein as acceptor"/>
    <property type="evidence" value="ECO:0007669"/>
    <property type="project" value="InterPro"/>
</dbReference>
<evidence type="ECO:0000256" key="3">
    <source>
        <dbReference type="ARBA" id="ARBA00022485"/>
    </source>
</evidence>
<evidence type="ECO:0000256" key="7">
    <source>
        <dbReference type="ARBA" id="ARBA00023014"/>
    </source>
</evidence>